<dbReference type="InterPro" id="IPR036737">
    <property type="entry name" value="OmpA-like_sf"/>
</dbReference>
<feature type="chain" id="PRO_5022902254" description="OmpA-like domain-containing protein" evidence="2">
    <location>
        <begin position="20"/>
        <end position="1334"/>
    </location>
</feature>
<sequence>MKKILILTILALTLSEFLAAESTGELAYPLYSPRFLGNGATITGMETPQSASLNPAASGNFQGKILDINYINLSGWEESGMGHSVNTAFAYPSRYGVFTGAFHFLTTSGLNAPSMNFGTFGSINAAFSKEIYKNLFTGFSLNTALGTDMDWGAGLNIGFIHKVGTIGAMKNFRWAGTFNQIGKGYGTQESGTYLNAVPNNLTLQVGAGFDIIDKTDITWAVNGDVALPTFSDIKVEIGQKVTIQNILSISTSSSMILSDTIDGNYQTLIPSIGLNYKYTFKPKEGEKTEKQSSQIEFQTSVAPLYDGVIAIGAGATIPFGVRDTNPPNIQIEQDDSIYISPDLNGVQDELNFPYSVEDERYIMAYTFSIYDEDGVLVKEFKNKDERPENESFKNIFERMFAAKTGTTLPETFRWDGVMDSGERAPDGTYSFKMAFRDDNDNLSETEARMVVIDTVPPAISLEKPEGPDLIFSPDGDGNKDQLQIRQKGSEEKLWNGTIRNLSGDAVKNIVFENDSPQSFYWDGTDNQGAIVPDGIYSYEIQSTDLSGNHSTERLENILVNTEQPPVSLTIDNAWLSPGNSEGINLIKFGPVIPVTSGITEWELQIQDLQGKTYWSYNNRREGILEVPKTINYTGNAGVNGTLAEGKYRGYLTIQYQNGYRPEAWSPGFTVDKTAPVGKVSGDSILSPDGDGFKDTLTLSLDTTEEDYWEGFIRDSNNSTIKSWFWRGKADPMIVWDGRDQEGRPVPDGKYSFYMEAFDKAGNRGISSRHGFTLDTTEMSLQLTVSDDAFSPDSNGVKDEVSFYSVVDNPETIESWELKILSEKDGRAVKTWQGTGEILSSYTWKGEGENGAKVPDGLYTAEMTAVYQKGDRPTARTTVFEKDTVPPVLKAQTDRTLFSPDGDGLGDTIMIRQSSSPEAVISAVMTDDAGNTKRTWFWKNALENLTWDGTDENGNKVADGMYHYELVATDAAGNRSETSLHNIEVDTVVTSVYLTAKNSLFSPLSEEFNSQIFTVHVTNNKGIENWTLRIKDSANAVVKSIQGTTTIPSQLSWDGRSDNGTLQEGTFTGELEVIYRKGNRPVALSREFIVDNSAPLISLNLSPVPFSPDDDNVEDELKMGLSVRDLSPIRDWNMTIRDPKGKEFITFGGKGRPSERIIWDGRSRQGELVQSAEDYPYEIRVTDFLGHSTTEKGLIPVDILVIRDGDRLKVRISNITFQPYKALLVSTGEQGDKNQDILKRLSEVLKKYGSYSIVIEGHAVSEYYDNPARAAREEKEELQPLSLTRAATVKEYLRTLGIQESRMDVIGKGGTEPVVPHSDLENRWKNRRVEFILIK</sequence>
<dbReference type="RefSeq" id="WP_149485523.1">
    <property type="nucleotide sequence ID" value="NZ_CP036150.1"/>
</dbReference>
<dbReference type="GO" id="GO:0016020">
    <property type="term" value="C:membrane"/>
    <property type="evidence" value="ECO:0007669"/>
    <property type="project" value="UniProtKB-UniRule"/>
</dbReference>
<evidence type="ECO:0000313" key="4">
    <source>
        <dbReference type="EMBL" id="QEN07443.1"/>
    </source>
</evidence>
<name>A0A5C1QH38_9SPIO</name>
<proteinExistence type="predicted"/>
<reference evidence="4 5" key="1">
    <citation type="submission" date="2019-02" db="EMBL/GenBank/DDBJ databases">
        <title>Complete Genome Sequence and Methylome Analysis of free living Spirochaetas.</title>
        <authorList>
            <person name="Fomenkov A."/>
            <person name="Dubinina G."/>
            <person name="Leshcheva N."/>
            <person name="Mikheeva N."/>
            <person name="Grabovich M."/>
            <person name="Vincze T."/>
            <person name="Roberts R.J."/>
        </authorList>
    </citation>
    <scope>NUCLEOTIDE SEQUENCE [LARGE SCALE GENOMIC DNA]</scope>
    <source>
        <strain evidence="4 5">K2</strain>
    </source>
</reference>
<evidence type="ECO:0000259" key="3">
    <source>
        <dbReference type="PROSITE" id="PS51123"/>
    </source>
</evidence>
<dbReference type="Pfam" id="PF00691">
    <property type="entry name" value="OmpA"/>
    <property type="match status" value="1"/>
</dbReference>
<dbReference type="Pfam" id="PF13860">
    <property type="entry name" value="FlgD_ig"/>
    <property type="match status" value="1"/>
</dbReference>
<dbReference type="EMBL" id="CP036150">
    <property type="protein sequence ID" value="QEN07443.1"/>
    <property type="molecule type" value="Genomic_DNA"/>
</dbReference>
<evidence type="ECO:0000256" key="2">
    <source>
        <dbReference type="SAM" id="SignalP"/>
    </source>
</evidence>
<keyword evidence="5" id="KW-1185">Reference proteome</keyword>
<dbReference type="PANTHER" id="PTHR30329:SF21">
    <property type="entry name" value="LIPOPROTEIN YIAD-RELATED"/>
    <property type="match status" value="1"/>
</dbReference>
<dbReference type="CDD" id="cd07185">
    <property type="entry name" value="OmpA_C-like"/>
    <property type="match status" value="1"/>
</dbReference>
<evidence type="ECO:0000313" key="5">
    <source>
        <dbReference type="Proteomes" id="UP000324209"/>
    </source>
</evidence>
<dbReference type="PROSITE" id="PS51123">
    <property type="entry name" value="OMPA_2"/>
    <property type="match status" value="1"/>
</dbReference>
<accession>A0A5C1QH38</accession>
<protein>
    <recommendedName>
        <fullName evidence="3">OmpA-like domain-containing protein</fullName>
    </recommendedName>
</protein>
<dbReference type="OrthoDB" id="337472at2"/>
<keyword evidence="1" id="KW-0472">Membrane</keyword>
<dbReference type="PANTHER" id="PTHR30329">
    <property type="entry name" value="STATOR ELEMENT OF FLAGELLAR MOTOR COMPLEX"/>
    <property type="match status" value="1"/>
</dbReference>
<dbReference type="InterPro" id="IPR006665">
    <property type="entry name" value="OmpA-like"/>
</dbReference>
<feature type="signal peptide" evidence="2">
    <location>
        <begin position="1"/>
        <end position="19"/>
    </location>
</feature>
<dbReference type="Gene3D" id="2.60.40.4070">
    <property type="match status" value="5"/>
</dbReference>
<feature type="domain" description="OmpA-like" evidence="3">
    <location>
        <begin position="1203"/>
        <end position="1334"/>
    </location>
</feature>
<dbReference type="SUPFAM" id="SSF103088">
    <property type="entry name" value="OmpA-like"/>
    <property type="match status" value="1"/>
</dbReference>
<organism evidence="4 5">
    <name type="scientific">Oceanispirochaeta crateris</name>
    <dbReference type="NCBI Taxonomy" id="2518645"/>
    <lineage>
        <taxon>Bacteria</taxon>
        <taxon>Pseudomonadati</taxon>
        <taxon>Spirochaetota</taxon>
        <taxon>Spirochaetia</taxon>
        <taxon>Spirochaetales</taxon>
        <taxon>Spirochaetaceae</taxon>
        <taxon>Oceanispirochaeta</taxon>
    </lineage>
</organism>
<dbReference type="InterPro" id="IPR050330">
    <property type="entry name" value="Bact_OuterMem_StrucFunc"/>
</dbReference>
<dbReference type="Proteomes" id="UP000324209">
    <property type="component" value="Chromosome"/>
</dbReference>
<dbReference type="Gene3D" id="3.30.1330.60">
    <property type="entry name" value="OmpA-like domain"/>
    <property type="match status" value="1"/>
</dbReference>
<gene>
    <name evidence="4" type="ORF">EXM22_05355</name>
</gene>
<dbReference type="KEGG" id="ock:EXM22_05355"/>
<evidence type="ECO:0000256" key="1">
    <source>
        <dbReference type="PROSITE-ProRule" id="PRU00473"/>
    </source>
</evidence>
<dbReference type="InterPro" id="IPR025965">
    <property type="entry name" value="FlgD/Vpr_Ig-like"/>
</dbReference>
<keyword evidence="2" id="KW-0732">Signal</keyword>